<evidence type="ECO:0000313" key="1">
    <source>
        <dbReference type="EMBL" id="QEA08294.1"/>
    </source>
</evidence>
<dbReference type="EMBL" id="MN081869">
    <property type="protein sequence ID" value="QEA08294.1"/>
    <property type="molecule type" value="Genomic_DNA"/>
</dbReference>
<name>A0A5B8RKV2_9VIRU</name>
<protein>
    <submittedName>
        <fullName evidence="1">Uncharacterized protein</fullName>
    </submittedName>
</protein>
<sequence>MCIVNDNGNYLIEVKNEWIYKIDTDTIHTIYIKKLKL</sequence>
<proteinExistence type="predicted"/>
<organism evidence="1">
    <name type="scientific">Iridovirus Liz-CrIV</name>
    <dbReference type="NCBI Taxonomy" id="2594309"/>
    <lineage>
        <taxon>Viruses</taxon>
        <taxon>Varidnaviria</taxon>
        <taxon>Bamfordvirae</taxon>
        <taxon>Nucleocytoviricota</taxon>
        <taxon>Megaviricetes</taxon>
        <taxon>Pimascovirales</taxon>
        <taxon>Pimascovirales incertae sedis</taxon>
        <taxon>Iridoviridae</taxon>
    </lineage>
</organism>
<accession>A0A5B8RKV2</accession>
<reference evidence="1" key="1">
    <citation type="journal article" date="2019" name="Viruses">
        <title>Detection and Characterization of Invertebrate Iridoviruses Found in Reptiles and Prey Insects in Europe over the Past Two Decades.</title>
        <authorList>
            <person name="Papp T."/>
            <person name="Marschang R.E."/>
        </authorList>
    </citation>
    <scope>NUCLEOTIDE SEQUENCE</scope>
    <source>
        <strain evidence="1">Liz-CrIV</strain>
    </source>
</reference>